<dbReference type="FunFam" id="3.40.50.620:FF:000042">
    <property type="entry name" value="Isoleucine--tRNA ligase"/>
    <property type="match status" value="1"/>
</dbReference>
<dbReference type="HAMAP" id="MF_02002">
    <property type="entry name" value="Ile_tRNA_synth_type1"/>
    <property type="match status" value="1"/>
</dbReference>
<sequence length="922" mass="107123">MDYKNTLNLPETAFPMKANLPIKELEILKFWEDKDIYNKILESRKNSNMFVLHDGPPYANGHIHMGTALNKILKDMVIKSKTMMGYSSPYVPGWDCHGLPIEHNVEKEYGVMDKAKTRKACRDYATKFIDIQKQEFKRLGVLGQWDKPYLTMSYDYEATIYKEFLEFLNNGYVYESKKPVHWCMSCKTSLALAEIEYEEDKSISIYVKFDFISDLGSEDKKFLGKAVSAVIWTTTPWTLPANLAVAVGPDIDYVFVQVKEREVLLVAKELCDKLMEKFEIKDAQIIKETKGKDLEGYELAHPFYDRISKMILSEYVNLEVGTGLVHTAPGHGEEDYEVGLKYNLSIYSPVDEDGRFTQDVQYFAGEHVFKANEKIIELLKKNGMLLKEEEIVHSYPHCWRCKKPVIFKATKQWFISLEKNDLRSKALEEIKKVQWIPKSGQNRIYAMVENRPDWCISRQRAWGVPIALFRCKKCGRIVKDKEILDFTAKSIEQFGADVWFEKDNVYFLPKDYKCECGSQDFEKVEDILDVWFDSGVSHKAVLYNKIKWPADMYLEGSDQHRGWFHSSLLESVGTLGKAPYKSVLTHGFVVDAKGRKMSKSLGNVIAPQSIIEKYGADILRLWACATDYREDIKLSNEIMTRLIEGYRKIRNTIRFLLGNLSDFYKERSLKYEDLEEIDKWILAELENLKEKLFKAYENYEFHLIYQNVTNFCINTLSSFYLDILKDTLYCDSLNSKKRLSAQTAMKEVLDVLIKFLAPILSFTAEEAYQLNKPEKESVHMEYFVPTIDKYKNEPLREKWSLISKIRLSVLKALELAREQKYIGNSLEADVYLNSNNSLVNSILFDERINLADIFIVSHVFCKSVDNALVDYTDETLGLIVKVTKAIGEKCDRCWKFDESVSKNENHLCKRCQEVINEQRLKF</sequence>
<feature type="domain" description="Zinc finger FPG/IleRS-type" evidence="12">
    <location>
        <begin position="887"/>
        <end position="914"/>
    </location>
</feature>
<comment type="catalytic activity">
    <reaction evidence="9 10">
        <text>tRNA(Ile) + L-isoleucine + ATP = L-isoleucyl-tRNA(Ile) + AMP + diphosphate</text>
        <dbReference type="Rhea" id="RHEA:11060"/>
        <dbReference type="Rhea" id="RHEA-COMP:9666"/>
        <dbReference type="Rhea" id="RHEA-COMP:9695"/>
        <dbReference type="ChEBI" id="CHEBI:30616"/>
        <dbReference type="ChEBI" id="CHEBI:33019"/>
        <dbReference type="ChEBI" id="CHEBI:58045"/>
        <dbReference type="ChEBI" id="CHEBI:78442"/>
        <dbReference type="ChEBI" id="CHEBI:78528"/>
        <dbReference type="ChEBI" id="CHEBI:456215"/>
        <dbReference type="EC" id="6.1.1.5"/>
    </reaction>
</comment>
<evidence type="ECO:0000256" key="5">
    <source>
        <dbReference type="ARBA" id="ARBA00022840"/>
    </source>
</evidence>
<dbReference type="InterPro" id="IPR002301">
    <property type="entry name" value="Ile-tRNA-ligase"/>
</dbReference>
<dbReference type="GO" id="GO:0000049">
    <property type="term" value="F:tRNA binding"/>
    <property type="evidence" value="ECO:0007669"/>
    <property type="project" value="InterPro"/>
</dbReference>
<evidence type="ECO:0000256" key="1">
    <source>
        <dbReference type="ARBA" id="ARBA00006887"/>
    </source>
</evidence>
<dbReference type="SUPFAM" id="SSF50677">
    <property type="entry name" value="ValRS/IleRS/LeuRS editing domain"/>
    <property type="match status" value="1"/>
</dbReference>
<dbReference type="NCBIfam" id="TIGR00392">
    <property type="entry name" value="ileS"/>
    <property type="match status" value="1"/>
</dbReference>
<dbReference type="SUPFAM" id="SSF52374">
    <property type="entry name" value="Nucleotidylyl transferase"/>
    <property type="match status" value="1"/>
</dbReference>
<dbReference type="OrthoDB" id="9810365at2"/>
<dbReference type="CDD" id="cd00818">
    <property type="entry name" value="IleRS_core"/>
    <property type="match status" value="1"/>
</dbReference>
<gene>
    <name evidence="10" type="primary">ileS</name>
    <name evidence="14" type="ORF">SAMN05660835_00678</name>
</gene>
<dbReference type="Pfam" id="PF08264">
    <property type="entry name" value="Anticodon_1"/>
    <property type="match status" value="1"/>
</dbReference>
<evidence type="ECO:0000259" key="11">
    <source>
        <dbReference type="Pfam" id="PF00133"/>
    </source>
</evidence>
<dbReference type="InterPro" id="IPR009080">
    <property type="entry name" value="tRNAsynth_Ia_anticodon-bd"/>
</dbReference>
<keyword evidence="15" id="KW-1185">Reference proteome</keyword>
<dbReference type="Gene3D" id="1.10.730.20">
    <property type="match status" value="1"/>
</dbReference>
<evidence type="ECO:0000313" key="14">
    <source>
        <dbReference type="EMBL" id="SDC33921.1"/>
    </source>
</evidence>
<dbReference type="EC" id="6.1.1.5" evidence="10"/>
<evidence type="ECO:0000259" key="13">
    <source>
        <dbReference type="Pfam" id="PF08264"/>
    </source>
</evidence>
<dbReference type="InterPro" id="IPR023585">
    <property type="entry name" value="Ile-tRNA-ligase_type1"/>
</dbReference>
<dbReference type="Pfam" id="PF00133">
    <property type="entry name" value="tRNA-synt_1"/>
    <property type="match status" value="1"/>
</dbReference>
<dbReference type="Gene3D" id="1.10.10.830">
    <property type="entry name" value="Ile-tRNA synthetase CP2 domain-like"/>
    <property type="match status" value="1"/>
</dbReference>
<protein>
    <recommendedName>
        <fullName evidence="10">Isoleucine--tRNA ligase</fullName>
        <ecNumber evidence="10">6.1.1.5</ecNumber>
    </recommendedName>
    <alternativeName>
        <fullName evidence="10">Isoleucyl-tRNA synthetase</fullName>
        <shortName evidence="10">IleRS</shortName>
    </alternativeName>
</protein>
<dbReference type="InterPro" id="IPR050081">
    <property type="entry name" value="Ile-tRNA_ligase"/>
</dbReference>
<accession>A0A1G6KT12</accession>
<dbReference type="Gene3D" id="3.40.50.620">
    <property type="entry name" value="HUPs"/>
    <property type="match status" value="2"/>
</dbReference>
<keyword evidence="2 10" id="KW-0963">Cytoplasm</keyword>
<dbReference type="CDD" id="cd07960">
    <property type="entry name" value="Anticodon_Ia_Ile_BEm"/>
    <property type="match status" value="1"/>
</dbReference>
<evidence type="ECO:0000259" key="12">
    <source>
        <dbReference type="Pfam" id="PF06827"/>
    </source>
</evidence>
<dbReference type="GO" id="GO:0005829">
    <property type="term" value="C:cytosol"/>
    <property type="evidence" value="ECO:0007669"/>
    <property type="project" value="TreeGrafter"/>
</dbReference>
<dbReference type="InterPro" id="IPR013155">
    <property type="entry name" value="M/V/L/I-tRNA-synth_anticd-bd"/>
</dbReference>
<dbReference type="PANTHER" id="PTHR42765:SF1">
    <property type="entry name" value="ISOLEUCINE--TRNA LIGASE, MITOCHONDRIAL"/>
    <property type="match status" value="1"/>
</dbReference>
<dbReference type="AlphaFoldDB" id="A0A1G6KT12"/>
<feature type="domain" description="Methionyl/Valyl/Leucyl/Isoleucyl-tRNA synthetase anticodon-binding" evidence="13">
    <location>
        <begin position="678"/>
        <end position="831"/>
    </location>
</feature>
<dbReference type="PANTHER" id="PTHR42765">
    <property type="entry name" value="SOLEUCYL-TRNA SYNTHETASE"/>
    <property type="match status" value="1"/>
</dbReference>
<evidence type="ECO:0000256" key="3">
    <source>
        <dbReference type="ARBA" id="ARBA00022598"/>
    </source>
</evidence>
<dbReference type="InterPro" id="IPR009008">
    <property type="entry name" value="Val/Leu/Ile-tRNA-synth_edit"/>
</dbReference>
<dbReference type="InterPro" id="IPR014729">
    <property type="entry name" value="Rossmann-like_a/b/a_fold"/>
</dbReference>
<dbReference type="GO" id="GO:0004822">
    <property type="term" value="F:isoleucine-tRNA ligase activity"/>
    <property type="evidence" value="ECO:0007669"/>
    <property type="project" value="UniProtKB-UniRule"/>
</dbReference>
<name>A0A1G6KT12_9BACT</name>
<comment type="subcellular location">
    <subcellularLocation>
        <location evidence="10">Cytoplasm</location>
    </subcellularLocation>
</comment>
<organism evidence="14 15">
    <name type="scientific">Desulfurella multipotens</name>
    <dbReference type="NCBI Taxonomy" id="79269"/>
    <lineage>
        <taxon>Bacteria</taxon>
        <taxon>Pseudomonadati</taxon>
        <taxon>Campylobacterota</taxon>
        <taxon>Desulfurellia</taxon>
        <taxon>Desulfurellales</taxon>
        <taxon>Desulfurellaceae</taxon>
        <taxon>Desulfurella</taxon>
    </lineage>
</organism>
<feature type="binding site" evidence="10">
    <location>
        <position position="890"/>
    </location>
    <ligand>
        <name>Zn(2+)</name>
        <dbReference type="ChEBI" id="CHEBI:29105"/>
    </ligand>
</feature>
<dbReference type="RefSeq" id="WP_092128139.1">
    <property type="nucleotide sequence ID" value="NZ_FMYU01000004.1"/>
</dbReference>
<dbReference type="PRINTS" id="PR00984">
    <property type="entry name" value="TRNASYNTHILE"/>
</dbReference>
<dbReference type="InterPro" id="IPR002300">
    <property type="entry name" value="aa-tRNA-synth_Ia"/>
</dbReference>
<feature type="binding site" evidence="10">
    <location>
        <position position="555"/>
    </location>
    <ligand>
        <name>L-isoleucyl-5'-AMP</name>
        <dbReference type="ChEBI" id="CHEBI:178002"/>
    </ligand>
</feature>
<feature type="binding site" evidence="10">
    <location>
        <position position="893"/>
    </location>
    <ligand>
        <name>Zn(2+)</name>
        <dbReference type="ChEBI" id="CHEBI:29105"/>
    </ligand>
</feature>
<dbReference type="Pfam" id="PF06827">
    <property type="entry name" value="zf-FPG_IleRS"/>
    <property type="match status" value="1"/>
</dbReference>
<evidence type="ECO:0000256" key="10">
    <source>
        <dbReference type="HAMAP-Rule" id="MF_02002"/>
    </source>
</evidence>
<feature type="short sequence motif" description="'HIGH' region" evidence="10">
    <location>
        <begin position="57"/>
        <end position="67"/>
    </location>
</feature>
<comment type="cofactor">
    <cofactor evidence="10">
        <name>Zn(2+)</name>
        <dbReference type="ChEBI" id="CHEBI:29105"/>
    </cofactor>
    <text evidence="10">Binds 1 zinc ion per subunit.</text>
</comment>
<comment type="domain">
    <text evidence="10">IleRS has two distinct active sites: one for aminoacylation and one for editing. The misactivated valine is translocated from the active site to the editing site, which sterically excludes the correctly activated isoleucine. The single editing site contains two valyl binding pockets, one specific for each substrate (Val-AMP or Val-tRNA(Ile)).</text>
</comment>
<dbReference type="InterPro" id="IPR001412">
    <property type="entry name" value="aa-tRNA-synth_I_CS"/>
</dbReference>
<feature type="binding site" evidence="10">
    <location>
        <position position="908"/>
    </location>
    <ligand>
        <name>Zn(2+)</name>
        <dbReference type="ChEBI" id="CHEBI:29105"/>
    </ligand>
</feature>
<dbReference type="Proteomes" id="UP000199411">
    <property type="component" value="Unassembled WGS sequence"/>
</dbReference>
<dbReference type="InterPro" id="IPR033708">
    <property type="entry name" value="Anticodon_Ile_BEm"/>
</dbReference>
<evidence type="ECO:0000256" key="2">
    <source>
        <dbReference type="ARBA" id="ARBA00022490"/>
    </source>
</evidence>
<keyword evidence="10" id="KW-0479">Metal-binding</keyword>
<comment type="similarity">
    <text evidence="1 10">Belongs to the class-I aminoacyl-tRNA synthetase family. IleS type 1 subfamily.</text>
</comment>
<proteinExistence type="inferred from homology"/>
<comment type="subunit">
    <text evidence="10">Monomer.</text>
</comment>
<comment type="function">
    <text evidence="8 10">Catalyzes the attachment of isoleucine to tRNA(Ile). As IleRS can inadvertently accommodate and process structurally similar amino acids such as valine, to avoid such errors it has two additional distinct tRNA(Ile)-dependent editing activities. One activity is designated as 'pretransfer' editing and involves the hydrolysis of activated Val-AMP. The other activity is designated 'posttransfer' editing and involves deacylation of mischarged Val-tRNA(Ile).</text>
</comment>
<keyword evidence="4 10" id="KW-0547">Nucleotide-binding</keyword>
<keyword evidence="10" id="KW-0862">Zinc</keyword>
<evidence type="ECO:0000256" key="4">
    <source>
        <dbReference type="ARBA" id="ARBA00022741"/>
    </source>
</evidence>
<dbReference type="SUPFAM" id="SSF47323">
    <property type="entry name" value="Anticodon-binding domain of a subclass of class I aminoacyl-tRNA synthetases"/>
    <property type="match status" value="1"/>
</dbReference>
<keyword evidence="3 10" id="KW-0436">Ligase</keyword>
<keyword evidence="6 10" id="KW-0648">Protein biosynthesis</keyword>
<evidence type="ECO:0000313" key="15">
    <source>
        <dbReference type="Proteomes" id="UP000199411"/>
    </source>
</evidence>
<evidence type="ECO:0000256" key="9">
    <source>
        <dbReference type="ARBA" id="ARBA00048359"/>
    </source>
</evidence>
<feature type="binding site" evidence="10">
    <location>
        <position position="911"/>
    </location>
    <ligand>
        <name>Zn(2+)</name>
        <dbReference type="ChEBI" id="CHEBI:29105"/>
    </ligand>
</feature>
<dbReference type="EMBL" id="FMYU01000004">
    <property type="protein sequence ID" value="SDC33921.1"/>
    <property type="molecule type" value="Genomic_DNA"/>
</dbReference>
<feature type="domain" description="Aminoacyl-tRNA synthetase class Ia" evidence="11">
    <location>
        <begin position="27"/>
        <end position="635"/>
    </location>
</feature>
<reference evidence="15" key="1">
    <citation type="submission" date="2016-10" db="EMBL/GenBank/DDBJ databases">
        <authorList>
            <person name="Varghese N."/>
            <person name="Submissions S."/>
        </authorList>
    </citation>
    <scope>NUCLEOTIDE SEQUENCE [LARGE SCALE GENOMIC DNA]</scope>
    <source>
        <strain evidence="15">DSM 8415</strain>
    </source>
</reference>
<feature type="binding site" evidence="10">
    <location>
        <position position="599"/>
    </location>
    <ligand>
        <name>ATP</name>
        <dbReference type="ChEBI" id="CHEBI:30616"/>
    </ligand>
</feature>
<evidence type="ECO:0000256" key="7">
    <source>
        <dbReference type="ARBA" id="ARBA00023146"/>
    </source>
</evidence>
<dbReference type="GO" id="GO:0002161">
    <property type="term" value="F:aminoacyl-tRNA deacylase activity"/>
    <property type="evidence" value="ECO:0007669"/>
    <property type="project" value="InterPro"/>
</dbReference>
<dbReference type="GO" id="GO:0008270">
    <property type="term" value="F:zinc ion binding"/>
    <property type="evidence" value="ECO:0007669"/>
    <property type="project" value="UniProtKB-UniRule"/>
</dbReference>
<dbReference type="PROSITE" id="PS00178">
    <property type="entry name" value="AA_TRNA_LIGASE_I"/>
    <property type="match status" value="1"/>
</dbReference>
<dbReference type="InterPro" id="IPR010663">
    <property type="entry name" value="Znf_FPG/IleRS"/>
</dbReference>
<feature type="short sequence motif" description="'KMSKS' region" evidence="10">
    <location>
        <begin position="596"/>
        <end position="600"/>
    </location>
</feature>
<dbReference type="GO" id="GO:0006428">
    <property type="term" value="P:isoleucyl-tRNA aminoacylation"/>
    <property type="evidence" value="ECO:0007669"/>
    <property type="project" value="UniProtKB-UniRule"/>
</dbReference>
<keyword evidence="5 10" id="KW-0067">ATP-binding</keyword>
<keyword evidence="7 10" id="KW-0030">Aminoacyl-tRNA synthetase</keyword>
<dbReference type="Gene3D" id="3.90.740.10">
    <property type="entry name" value="Valyl/Leucyl/Isoleucyl-tRNA synthetase, editing domain"/>
    <property type="match status" value="1"/>
</dbReference>
<evidence type="ECO:0000256" key="6">
    <source>
        <dbReference type="ARBA" id="ARBA00022917"/>
    </source>
</evidence>
<evidence type="ECO:0000256" key="8">
    <source>
        <dbReference type="ARBA" id="ARBA00025217"/>
    </source>
</evidence>
<dbReference type="GO" id="GO:0005524">
    <property type="term" value="F:ATP binding"/>
    <property type="evidence" value="ECO:0007669"/>
    <property type="project" value="UniProtKB-UniRule"/>
</dbReference>